<dbReference type="EMBL" id="CP002083">
    <property type="protein sequence ID" value="ADJ24521.1"/>
    <property type="molecule type" value="Genomic_DNA"/>
</dbReference>
<dbReference type="eggNOG" id="COG0451">
    <property type="taxonomic scope" value="Bacteria"/>
</dbReference>
<gene>
    <name evidence="2" type="ordered locus">Hden_2725</name>
</gene>
<name>D8JTX3_HYPDA</name>
<evidence type="ECO:0000259" key="1">
    <source>
        <dbReference type="Pfam" id="PF01370"/>
    </source>
</evidence>
<dbReference type="InterPro" id="IPR001509">
    <property type="entry name" value="Epimerase_deHydtase"/>
</dbReference>
<sequence length="324" mass="34288">MMTAKPRILVTGASGFIGQHLVRRLSERGYLVRAAARQPVIFDDPNVEGIALGDMSRSFAAEYVVRGVDAVIHAAGMAHARPGLPDAAYTAINVDATRQLARAARAARVKRFVLMSSVRAQVGAVHDGIVTEDTPANPTNAYGRSKIAAEALTAELLGGSSTQWTVLRPVLVYGSGVRGNMATLMRLAASPYPLPFAAMKGRRSLLSISNLIAAIEHVLQAEAARDATFIVADSAPVTIADMIRALRKGRGRPSMLVPMPEAAIVAALRKAGKGEIAELLGGDLIVDAARLRQTGWQPAEATADALASAMRERAAATDTDRTRH</sequence>
<dbReference type="HOGENOM" id="CLU_007383_6_1_5"/>
<dbReference type="RefSeq" id="WP_013216680.1">
    <property type="nucleotide sequence ID" value="NC_014313.1"/>
</dbReference>
<dbReference type="KEGG" id="hdn:Hden_2725"/>
<reference evidence="3" key="1">
    <citation type="journal article" date="2011" name="J. Bacteriol.">
        <title>Genome sequences of eight morphologically diverse alphaproteobacteria.</title>
        <authorList>
            <consortium name="US DOE Joint Genome Institute"/>
            <person name="Brown P.J."/>
            <person name="Kysela D.T."/>
            <person name="Buechlein A."/>
            <person name="Hemmerich C."/>
            <person name="Brun Y.V."/>
        </authorList>
    </citation>
    <scope>NUCLEOTIDE SEQUENCE [LARGE SCALE GENOMIC DNA]</scope>
    <source>
        <strain evidence="3">ATCC 51888 / DSM 1869 / NCIB 11706 / TK 0415</strain>
    </source>
</reference>
<dbReference type="PANTHER" id="PTHR43245:SF58">
    <property type="entry name" value="BLL5923 PROTEIN"/>
    <property type="match status" value="1"/>
</dbReference>
<dbReference type="InterPro" id="IPR050177">
    <property type="entry name" value="Lipid_A_modif_metabolic_enz"/>
</dbReference>
<dbReference type="AlphaFoldDB" id="D8JTX3"/>
<dbReference type="SUPFAM" id="SSF51735">
    <property type="entry name" value="NAD(P)-binding Rossmann-fold domains"/>
    <property type="match status" value="1"/>
</dbReference>
<dbReference type="STRING" id="582899.Hden_2725"/>
<feature type="domain" description="NAD-dependent epimerase/dehydratase" evidence="1">
    <location>
        <begin position="8"/>
        <end position="224"/>
    </location>
</feature>
<proteinExistence type="predicted"/>
<protein>
    <submittedName>
        <fullName evidence="2">NAD-dependent epimerase/dehydratase</fullName>
    </submittedName>
</protein>
<organism evidence="2 3">
    <name type="scientific">Hyphomicrobium denitrificans (strain ATCC 51888 / DSM 1869 / NCIMB 11706 / TK 0415)</name>
    <dbReference type="NCBI Taxonomy" id="582899"/>
    <lineage>
        <taxon>Bacteria</taxon>
        <taxon>Pseudomonadati</taxon>
        <taxon>Pseudomonadota</taxon>
        <taxon>Alphaproteobacteria</taxon>
        <taxon>Hyphomicrobiales</taxon>
        <taxon>Hyphomicrobiaceae</taxon>
        <taxon>Hyphomicrobium</taxon>
    </lineage>
</organism>
<evidence type="ECO:0000313" key="2">
    <source>
        <dbReference type="EMBL" id="ADJ24521.1"/>
    </source>
</evidence>
<dbReference type="Pfam" id="PF01370">
    <property type="entry name" value="Epimerase"/>
    <property type="match status" value="1"/>
</dbReference>
<accession>D8JTX3</accession>
<evidence type="ECO:0000313" key="3">
    <source>
        <dbReference type="Proteomes" id="UP000002033"/>
    </source>
</evidence>
<dbReference type="Gene3D" id="3.40.50.720">
    <property type="entry name" value="NAD(P)-binding Rossmann-like Domain"/>
    <property type="match status" value="1"/>
</dbReference>
<dbReference type="PANTHER" id="PTHR43245">
    <property type="entry name" value="BIFUNCTIONAL POLYMYXIN RESISTANCE PROTEIN ARNA"/>
    <property type="match status" value="1"/>
</dbReference>
<keyword evidence="3" id="KW-1185">Reference proteome</keyword>
<dbReference type="Proteomes" id="UP000002033">
    <property type="component" value="Chromosome"/>
</dbReference>
<dbReference type="InterPro" id="IPR036291">
    <property type="entry name" value="NAD(P)-bd_dom_sf"/>
</dbReference>